<protein>
    <submittedName>
        <fullName evidence="1">Uncharacterized protein</fullName>
    </submittedName>
</protein>
<dbReference type="Gene3D" id="3.50.50.60">
    <property type="entry name" value="FAD/NAD(P)-binding domain"/>
    <property type="match status" value="2"/>
</dbReference>
<proteinExistence type="predicted"/>
<dbReference type="EMBL" id="PNBA02000005">
    <property type="protein sequence ID" value="KAG6424797.1"/>
    <property type="molecule type" value="Genomic_DNA"/>
</dbReference>
<sequence>MDGCKYGSIISDAIQSKLSAKKDTSGGIDSSPQKKQKHGSFSFLGGMQTLTNALCNELSKDELKLQSKVLEIACSCSEKSPQDSWSISYESDDKRLSSEKCINSHNCARMGVYNLFPMNFFKAPLSAVKQLKITKGGNPFLLHFIPEVSYLPIDELKQIVTFDLRQLAIRCRGGNEPSFLNHYYWSKAFPFEYGNHKGGLSVGKAISSGCEAADLVISYLDSSSDAKEKSQ</sequence>
<reference evidence="1" key="2">
    <citation type="submission" date="2020-08" db="EMBL/GenBank/DDBJ databases">
        <title>Plant Genome Project.</title>
        <authorList>
            <person name="Zhang R.-G."/>
        </authorList>
    </citation>
    <scope>NUCLEOTIDE SEQUENCE</scope>
    <source>
        <strain evidence="1">Huo1</strain>
        <tissue evidence="1">Leaf</tissue>
    </source>
</reference>
<dbReference type="AlphaFoldDB" id="A0A8X9A131"/>
<keyword evidence="2" id="KW-1185">Reference proteome</keyword>
<comment type="caution">
    <text evidence="1">The sequence shown here is derived from an EMBL/GenBank/DDBJ whole genome shotgun (WGS) entry which is preliminary data.</text>
</comment>
<name>A0A8X9A131_SALSN</name>
<accession>A0A8X9A131</accession>
<gene>
    <name evidence="1" type="ORF">SASPL_115217</name>
</gene>
<organism evidence="1">
    <name type="scientific">Salvia splendens</name>
    <name type="common">Scarlet sage</name>
    <dbReference type="NCBI Taxonomy" id="180675"/>
    <lineage>
        <taxon>Eukaryota</taxon>
        <taxon>Viridiplantae</taxon>
        <taxon>Streptophyta</taxon>
        <taxon>Embryophyta</taxon>
        <taxon>Tracheophyta</taxon>
        <taxon>Spermatophyta</taxon>
        <taxon>Magnoliopsida</taxon>
        <taxon>eudicotyledons</taxon>
        <taxon>Gunneridae</taxon>
        <taxon>Pentapetalae</taxon>
        <taxon>asterids</taxon>
        <taxon>lamiids</taxon>
        <taxon>Lamiales</taxon>
        <taxon>Lamiaceae</taxon>
        <taxon>Nepetoideae</taxon>
        <taxon>Mentheae</taxon>
        <taxon>Salviinae</taxon>
        <taxon>Salvia</taxon>
        <taxon>Salvia subgen. Calosphace</taxon>
        <taxon>core Calosphace</taxon>
    </lineage>
</organism>
<evidence type="ECO:0000313" key="2">
    <source>
        <dbReference type="Proteomes" id="UP000298416"/>
    </source>
</evidence>
<dbReference type="Proteomes" id="UP000298416">
    <property type="component" value="Unassembled WGS sequence"/>
</dbReference>
<dbReference type="InterPro" id="IPR036188">
    <property type="entry name" value="FAD/NAD-bd_sf"/>
</dbReference>
<reference evidence="1" key="1">
    <citation type="submission" date="2018-01" db="EMBL/GenBank/DDBJ databases">
        <authorList>
            <person name="Mao J.F."/>
        </authorList>
    </citation>
    <scope>NUCLEOTIDE SEQUENCE</scope>
    <source>
        <strain evidence="1">Huo1</strain>
        <tissue evidence="1">Leaf</tissue>
    </source>
</reference>
<evidence type="ECO:0000313" key="1">
    <source>
        <dbReference type="EMBL" id="KAG6424797.1"/>
    </source>
</evidence>